<feature type="region of interest" description="Disordered" evidence="1">
    <location>
        <begin position="1"/>
        <end position="21"/>
    </location>
</feature>
<evidence type="ECO:0000313" key="3">
    <source>
        <dbReference type="Proteomes" id="UP000642673"/>
    </source>
</evidence>
<accession>A0ABQ3F3W2</accession>
<dbReference type="EMBL" id="BMVP01000024">
    <property type="protein sequence ID" value="GHB83850.1"/>
    <property type="molecule type" value="Genomic_DNA"/>
</dbReference>
<sequence>MASLDARTPLPNRTWTTNTRNQSFSAQQNGLLNLANSGNVCVGLLGLLAPSTPCTNS</sequence>
<gene>
    <name evidence="2" type="ORF">GCM10010347_63440</name>
</gene>
<keyword evidence="3" id="KW-1185">Reference proteome</keyword>
<proteinExistence type="predicted"/>
<evidence type="ECO:0000256" key="1">
    <source>
        <dbReference type="SAM" id="MobiDB-lite"/>
    </source>
</evidence>
<reference evidence="3" key="1">
    <citation type="journal article" date="2019" name="Int. J. Syst. Evol. Microbiol.">
        <title>The Global Catalogue of Microorganisms (GCM) 10K type strain sequencing project: providing services to taxonomists for standard genome sequencing and annotation.</title>
        <authorList>
            <consortium name="The Broad Institute Genomics Platform"/>
            <consortium name="The Broad Institute Genome Sequencing Center for Infectious Disease"/>
            <person name="Wu L."/>
            <person name="Ma J."/>
        </authorList>
    </citation>
    <scope>NUCLEOTIDE SEQUENCE [LARGE SCALE GENOMIC DNA]</scope>
    <source>
        <strain evidence="3">JCM 4738</strain>
    </source>
</reference>
<dbReference type="Proteomes" id="UP000642673">
    <property type="component" value="Unassembled WGS sequence"/>
</dbReference>
<name>A0ABQ3F3W2_9ACTN</name>
<evidence type="ECO:0000313" key="2">
    <source>
        <dbReference type="EMBL" id="GHB83850.1"/>
    </source>
</evidence>
<organism evidence="2 3">
    <name type="scientific">Streptomyces cirratus</name>
    <dbReference type="NCBI Taxonomy" id="68187"/>
    <lineage>
        <taxon>Bacteria</taxon>
        <taxon>Bacillati</taxon>
        <taxon>Actinomycetota</taxon>
        <taxon>Actinomycetes</taxon>
        <taxon>Kitasatosporales</taxon>
        <taxon>Streptomycetaceae</taxon>
        <taxon>Streptomyces</taxon>
    </lineage>
</organism>
<protein>
    <submittedName>
        <fullName evidence="2">Uncharacterized protein</fullName>
    </submittedName>
</protein>
<feature type="compositionally biased region" description="Polar residues" evidence="1">
    <location>
        <begin position="11"/>
        <end position="21"/>
    </location>
</feature>
<comment type="caution">
    <text evidence="2">The sequence shown here is derived from an EMBL/GenBank/DDBJ whole genome shotgun (WGS) entry which is preliminary data.</text>
</comment>